<dbReference type="EMBL" id="JAWXYG010000001">
    <property type="protein sequence ID" value="KAK4283221.1"/>
    <property type="molecule type" value="Genomic_DNA"/>
</dbReference>
<evidence type="ECO:0000313" key="6">
    <source>
        <dbReference type="EMBL" id="KAK4283221.1"/>
    </source>
</evidence>
<keyword evidence="7" id="KW-1185">Reference proteome</keyword>
<dbReference type="Pfam" id="PF00197">
    <property type="entry name" value="Kunitz_legume"/>
    <property type="match status" value="1"/>
</dbReference>
<evidence type="ECO:0000256" key="3">
    <source>
        <dbReference type="ARBA" id="ARBA00022900"/>
    </source>
</evidence>
<keyword evidence="3" id="KW-0722">Serine protease inhibitor</keyword>
<keyword evidence="4" id="KW-1015">Disulfide bond</keyword>
<dbReference type="PANTHER" id="PTHR33107">
    <property type="entry name" value="KUNITZ TRYPSIN INHIBITOR 2"/>
    <property type="match status" value="1"/>
</dbReference>
<evidence type="ECO:0000256" key="5">
    <source>
        <dbReference type="SAM" id="SignalP"/>
    </source>
</evidence>
<dbReference type="InterPro" id="IPR011065">
    <property type="entry name" value="Kunitz_inhibitor_STI-like_sf"/>
</dbReference>
<protein>
    <submittedName>
        <fullName evidence="6">Uncharacterized protein</fullName>
    </submittedName>
</protein>
<keyword evidence="2" id="KW-0646">Protease inhibitor</keyword>
<comment type="similarity">
    <text evidence="1">Belongs to the protease inhibitor I3 (leguminous Kunitz-type inhibitor) family.</text>
</comment>
<dbReference type="SUPFAM" id="SSF50386">
    <property type="entry name" value="STI-like"/>
    <property type="match status" value="1"/>
</dbReference>
<dbReference type="AlphaFoldDB" id="A0AAE1TFT6"/>
<dbReference type="Proteomes" id="UP001293593">
    <property type="component" value="Unassembled WGS sequence"/>
</dbReference>
<reference evidence="6" key="1">
    <citation type="submission" date="2023-10" db="EMBL/GenBank/DDBJ databases">
        <title>Chromosome-level genome of the transformable northern wattle, Acacia crassicarpa.</title>
        <authorList>
            <person name="Massaro I."/>
            <person name="Sinha N.R."/>
            <person name="Poethig S."/>
            <person name="Leichty A.R."/>
        </authorList>
    </citation>
    <scope>NUCLEOTIDE SEQUENCE</scope>
    <source>
        <strain evidence="6">Acra3RX</strain>
        <tissue evidence="6">Leaf</tissue>
    </source>
</reference>
<evidence type="ECO:0000256" key="2">
    <source>
        <dbReference type="ARBA" id="ARBA00022690"/>
    </source>
</evidence>
<keyword evidence="5" id="KW-0732">Signal</keyword>
<dbReference type="SMART" id="SM00452">
    <property type="entry name" value="STI"/>
    <property type="match status" value="1"/>
</dbReference>
<accession>A0AAE1TFT6</accession>
<sequence length="210" mass="23633">MKTDSTLLAFFFFFVLFAFIARAEVVYDANNVTLRNGANYYLVPPDIGGEVIAGAIIKKGNSSCSLAVVQKLLHNNGWLTKIASPLRTLFITTNFPLTMSFVRVPIPCTKDPQWLVTRILGFGDAVMVGDAKEFPKPRSGWFYIKAYDSAKRHYKLVFCFKKDRCGHVGVKTDSGKNRRLIVTENKKVQPLVFKFVRQPRDVASDISMVV</sequence>
<evidence type="ECO:0000256" key="4">
    <source>
        <dbReference type="ARBA" id="ARBA00023157"/>
    </source>
</evidence>
<feature type="signal peptide" evidence="5">
    <location>
        <begin position="1"/>
        <end position="23"/>
    </location>
</feature>
<dbReference type="PANTHER" id="PTHR33107:SF81">
    <property type="entry name" value="TRYPSIN INHIBITOR A"/>
    <property type="match status" value="1"/>
</dbReference>
<dbReference type="GO" id="GO:0004867">
    <property type="term" value="F:serine-type endopeptidase inhibitor activity"/>
    <property type="evidence" value="ECO:0007669"/>
    <property type="project" value="UniProtKB-KW"/>
</dbReference>
<proteinExistence type="inferred from homology"/>
<gene>
    <name evidence="6" type="ORF">QN277_000196</name>
</gene>
<name>A0AAE1TFT6_9FABA</name>
<feature type="chain" id="PRO_5041990007" evidence="5">
    <location>
        <begin position="24"/>
        <end position="210"/>
    </location>
</feature>
<comment type="caution">
    <text evidence="6">The sequence shown here is derived from an EMBL/GenBank/DDBJ whole genome shotgun (WGS) entry which is preliminary data.</text>
</comment>
<evidence type="ECO:0000313" key="7">
    <source>
        <dbReference type="Proteomes" id="UP001293593"/>
    </source>
</evidence>
<dbReference type="InterPro" id="IPR002160">
    <property type="entry name" value="Prot_inh_Kunz-lg"/>
</dbReference>
<dbReference type="Gene3D" id="2.80.10.50">
    <property type="match status" value="1"/>
</dbReference>
<evidence type="ECO:0000256" key="1">
    <source>
        <dbReference type="ARBA" id="ARBA00005440"/>
    </source>
</evidence>
<organism evidence="6 7">
    <name type="scientific">Acacia crassicarpa</name>
    <name type="common">northern wattle</name>
    <dbReference type="NCBI Taxonomy" id="499986"/>
    <lineage>
        <taxon>Eukaryota</taxon>
        <taxon>Viridiplantae</taxon>
        <taxon>Streptophyta</taxon>
        <taxon>Embryophyta</taxon>
        <taxon>Tracheophyta</taxon>
        <taxon>Spermatophyta</taxon>
        <taxon>Magnoliopsida</taxon>
        <taxon>eudicotyledons</taxon>
        <taxon>Gunneridae</taxon>
        <taxon>Pentapetalae</taxon>
        <taxon>rosids</taxon>
        <taxon>fabids</taxon>
        <taxon>Fabales</taxon>
        <taxon>Fabaceae</taxon>
        <taxon>Caesalpinioideae</taxon>
        <taxon>mimosoid clade</taxon>
        <taxon>Acacieae</taxon>
        <taxon>Acacia</taxon>
    </lineage>
</organism>